<keyword evidence="10" id="KW-1185">Reference proteome</keyword>
<feature type="region of interest" description="Disordered" evidence="6">
    <location>
        <begin position="19"/>
        <end position="38"/>
    </location>
</feature>
<feature type="region of interest" description="Disordered" evidence="6">
    <location>
        <begin position="160"/>
        <end position="188"/>
    </location>
</feature>
<dbReference type="GO" id="GO:0042826">
    <property type="term" value="F:histone deacetylase binding"/>
    <property type="evidence" value="ECO:0007669"/>
    <property type="project" value="TreeGrafter"/>
</dbReference>
<keyword evidence="2" id="KW-0678">Repressor</keyword>
<feature type="compositionally biased region" description="Polar residues" evidence="6">
    <location>
        <begin position="441"/>
        <end position="469"/>
    </location>
</feature>
<dbReference type="InterPro" id="IPR045787">
    <property type="entry name" value="MIER1/3_C"/>
</dbReference>
<comment type="caution">
    <text evidence="9">The sequence shown here is derived from an EMBL/GenBank/DDBJ whole genome shotgun (WGS) entry which is preliminary data.</text>
</comment>
<dbReference type="SUPFAM" id="SSF46689">
    <property type="entry name" value="Homeodomain-like"/>
    <property type="match status" value="1"/>
</dbReference>
<dbReference type="PANTHER" id="PTHR10865:SF28">
    <property type="entry name" value="ELM2 DOMAIN-CONTAINING PROTEIN"/>
    <property type="match status" value="1"/>
</dbReference>
<dbReference type="InterPro" id="IPR001005">
    <property type="entry name" value="SANT/Myb"/>
</dbReference>
<name>A0AAV1YSD7_9ARAC</name>
<protein>
    <recommendedName>
        <fullName evidence="11">Mesoderm induction early response protein 1</fullName>
    </recommendedName>
</protein>
<dbReference type="InterPro" id="IPR000949">
    <property type="entry name" value="ELM2_dom"/>
</dbReference>
<dbReference type="Proteomes" id="UP001497382">
    <property type="component" value="Unassembled WGS sequence"/>
</dbReference>
<dbReference type="PROSITE" id="PS51156">
    <property type="entry name" value="ELM2"/>
    <property type="match status" value="1"/>
</dbReference>
<dbReference type="GO" id="GO:0000122">
    <property type="term" value="P:negative regulation of transcription by RNA polymerase II"/>
    <property type="evidence" value="ECO:0007669"/>
    <property type="project" value="TreeGrafter"/>
</dbReference>
<feature type="domain" description="ELM2" evidence="7">
    <location>
        <begin position="194"/>
        <end position="292"/>
    </location>
</feature>
<dbReference type="SMART" id="SM01189">
    <property type="entry name" value="ELM2"/>
    <property type="match status" value="1"/>
</dbReference>
<keyword evidence="4" id="KW-0804">Transcription</keyword>
<keyword evidence="5" id="KW-0539">Nucleus</keyword>
<evidence type="ECO:0000313" key="9">
    <source>
        <dbReference type="EMBL" id="CAL1261808.1"/>
    </source>
</evidence>
<dbReference type="PANTHER" id="PTHR10865">
    <property type="entry name" value="METASTASIS-ASSOCIATED PROTEIN AND MESODERM INDUCTION EARLY RESPONSE PROTEIN"/>
    <property type="match status" value="1"/>
</dbReference>
<comment type="subcellular location">
    <subcellularLocation>
        <location evidence="1">Nucleus</location>
    </subcellularLocation>
</comment>
<dbReference type="Pfam" id="PF01448">
    <property type="entry name" value="ELM2"/>
    <property type="match status" value="1"/>
</dbReference>
<feature type="compositionally biased region" description="Basic and acidic residues" evidence="6">
    <location>
        <begin position="473"/>
        <end position="484"/>
    </location>
</feature>
<dbReference type="CDD" id="cd11661">
    <property type="entry name" value="SANT_MTA3_like"/>
    <property type="match status" value="1"/>
</dbReference>
<feature type="compositionally biased region" description="Polar residues" evidence="6">
    <location>
        <begin position="172"/>
        <end position="181"/>
    </location>
</feature>
<organism evidence="9 10">
    <name type="scientific">Larinioides sclopetarius</name>
    <dbReference type="NCBI Taxonomy" id="280406"/>
    <lineage>
        <taxon>Eukaryota</taxon>
        <taxon>Metazoa</taxon>
        <taxon>Ecdysozoa</taxon>
        <taxon>Arthropoda</taxon>
        <taxon>Chelicerata</taxon>
        <taxon>Arachnida</taxon>
        <taxon>Araneae</taxon>
        <taxon>Araneomorphae</taxon>
        <taxon>Entelegynae</taxon>
        <taxon>Araneoidea</taxon>
        <taxon>Araneidae</taxon>
        <taxon>Larinioides</taxon>
    </lineage>
</organism>
<dbReference type="InterPro" id="IPR009057">
    <property type="entry name" value="Homeodomain-like_sf"/>
</dbReference>
<dbReference type="Pfam" id="PF19426">
    <property type="entry name" value="MIER1_3_C"/>
    <property type="match status" value="1"/>
</dbReference>
<dbReference type="GO" id="GO:0005654">
    <property type="term" value="C:nucleoplasm"/>
    <property type="evidence" value="ECO:0007669"/>
    <property type="project" value="TreeGrafter"/>
</dbReference>
<dbReference type="GO" id="GO:0032991">
    <property type="term" value="C:protein-containing complex"/>
    <property type="evidence" value="ECO:0007669"/>
    <property type="project" value="UniProtKB-ARBA"/>
</dbReference>
<evidence type="ECO:0000256" key="1">
    <source>
        <dbReference type="ARBA" id="ARBA00004123"/>
    </source>
</evidence>
<evidence type="ECO:0000259" key="7">
    <source>
        <dbReference type="PROSITE" id="PS51156"/>
    </source>
</evidence>
<dbReference type="EMBL" id="CAXIEN010000003">
    <property type="protein sequence ID" value="CAL1261808.1"/>
    <property type="molecule type" value="Genomic_DNA"/>
</dbReference>
<reference evidence="9 10" key="1">
    <citation type="submission" date="2024-04" db="EMBL/GenBank/DDBJ databases">
        <authorList>
            <person name="Rising A."/>
            <person name="Reimegard J."/>
            <person name="Sonavane S."/>
            <person name="Akerstrom W."/>
            <person name="Nylinder S."/>
            <person name="Hedman E."/>
            <person name="Kallberg Y."/>
        </authorList>
    </citation>
    <scope>NUCLEOTIDE SEQUENCE [LARGE SCALE GENOMIC DNA]</scope>
</reference>
<evidence type="ECO:0000256" key="4">
    <source>
        <dbReference type="ARBA" id="ARBA00023163"/>
    </source>
</evidence>
<evidence type="ECO:0000256" key="2">
    <source>
        <dbReference type="ARBA" id="ARBA00022491"/>
    </source>
</evidence>
<evidence type="ECO:0000313" key="10">
    <source>
        <dbReference type="Proteomes" id="UP001497382"/>
    </source>
</evidence>
<evidence type="ECO:0000256" key="6">
    <source>
        <dbReference type="SAM" id="MobiDB-lite"/>
    </source>
</evidence>
<evidence type="ECO:0008006" key="11">
    <source>
        <dbReference type="Google" id="ProtNLM"/>
    </source>
</evidence>
<feature type="region of interest" description="Disordered" evidence="6">
    <location>
        <begin position="95"/>
        <end position="142"/>
    </location>
</feature>
<dbReference type="InterPro" id="IPR040138">
    <property type="entry name" value="MIER/MTA"/>
</dbReference>
<feature type="region of interest" description="Disordered" evidence="6">
    <location>
        <begin position="413"/>
        <end position="488"/>
    </location>
</feature>
<dbReference type="Gene3D" id="1.10.10.60">
    <property type="entry name" value="Homeodomain-like"/>
    <property type="match status" value="1"/>
</dbReference>
<proteinExistence type="predicted"/>
<accession>A0AAV1YSD7</accession>
<sequence length="559" mass="63144">MFIYLPLMFHCFGNLKEMKPSASESSADSDQDFDPSAEMLVNDFDDEYTLEEEEAMESADSVTNELDDLQREGEMPLNEVLAMYGYESGVEYEDTVQEVPEQDSDSSPLDSPEQTMESHSSPHSVLNQSVHSPESDSSPSDERKIDEVIDLVFRETTPIPIGSSRPLLRSVHQASESSDTGTDYDYSPDDDWRKTIQVGADYQAVIPEGLSKYDDAPAYENEDRLLWDPSQLTDEEVEEYLRQSRQPKNPNATGVNTLPTGCHVRDDEQALFLLLQCGYNKEEALRRRRMQPLPPAVCFPFKDTMSLWSEDECRSFETGLKAYGKDFHLIQMNKVRTRAVSELVQFYYLWKKTERHDVFASKNRIEKKKYALHPGTTDYMDRFLDEQENPQNVRDRSSSPTSHLPMFEEIKKLTPLTSPETNADSSTPELSVHGFDIMDGPSSTSTYSNGTLSTSVEQENSPNKSQSGIPSDCSRDYMNGDDKVTSTTPALPKENVICLNLETLAVVSESMTNQTESEKSIQISPPSDVSCSHILNDIARFHEGCNFRFDYGKDSVSID</sequence>
<dbReference type="Gene3D" id="4.10.1240.50">
    <property type="match status" value="1"/>
</dbReference>
<dbReference type="SMART" id="SM00717">
    <property type="entry name" value="SANT"/>
    <property type="match status" value="1"/>
</dbReference>
<feature type="compositionally biased region" description="Polar residues" evidence="6">
    <location>
        <begin position="415"/>
        <end position="429"/>
    </location>
</feature>
<evidence type="ECO:0000256" key="3">
    <source>
        <dbReference type="ARBA" id="ARBA00023015"/>
    </source>
</evidence>
<dbReference type="FunFam" id="1.10.10.60:FF:000025">
    <property type="entry name" value="Mesoderm induction early response 1, transcriptional regulator"/>
    <property type="match status" value="1"/>
</dbReference>
<keyword evidence="3" id="KW-0805">Transcription regulation</keyword>
<feature type="compositionally biased region" description="Polar residues" evidence="6">
    <location>
        <begin position="105"/>
        <end position="131"/>
    </location>
</feature>
<feature type="domain" description="SANT" evidence="8">
    <location>
        <begin position="303"/>
        <end position="355"/>
    </location>
</feature>
<feature type="compositionally biased region" description="Acidic residues" evidence="6">
    <location>
        <begin position="95"/>
        <end position="104"/>
    </location>
</feature>
<evidence type="ECO:0000256" key="5">
    <source>
        <dbReference type="ARBA" id="ARBA00023242"/>
    </source>
</evidence>
<dbReference type="InterPro" id="IPR017884">
    <property type="entry name" value="SANT_dom"/>
</dbReference>
<dbReference type="PROSITE" id="PS51293">
    <property type="entry name" value="SANT"/>
    <property type="match status" value="1"/>
</dbReference>
<gene>
    <name evidence="9" type="ORF">LARSCL_LOCUS636</name>
</gene>
<dbReference type="GO" id="GO:0003714">
    <property type="term" value="F:transcription corepressor activity"/>
    <property type="evidence" value="ECO:0007669"/>
    <property type="project" value="TreeGrafter"/>
</dbReference>
<evidence type="ECO:0000259" key="8">
    <source>
        <dbReference type="PROSITE" id="PS51293"/>
    </source>
</evidence>
<dbReference type="AlphaFoldDB" id="A0AAV1YSD7"/>